<sequence>MSSGYRTCQPPVPVSHPPKYQHAGSEPTNATWASIASSPATSSSTLVSDDEEMKSIFDAEKNPLPETELNPHAAPFIPQLPPKSRRLVRPTTGTMLRPRMPKWRRIFDLAIRAPIDEKDAQLHSLIIVGAESWDPEPMAELAQEFCWRFAEALPEDLDAVLHFMLRLHSQFTTMKSQEVGESFEWHLKEFILGTFISVWDAKNNPEALSYDFVPSPQYTKSAIQLAGVIGALYARRFFDSKNISDCLETLIANFVSVEHADALAALVHRAGPSYWFHHPDGPVHLHRFGTAFTTVAQKLRGEMSLLGLPRSNEEVHRLLRSVDTCCREWYAQMAVTMQTPRPAT</sequence>
<feature type="region of interest" description="Disordered" evidence="1">
    <location>
        <begin position="1"/>
        <end position="28"/>
    </location>
</feature>
<reference evidence="2" key="1">
    <citation type="submission" date="2022-07" db="EMBL/GenBank/DDBJ databases">
        <title>The genome of Lyophyllum shimeji provides insight into the initial evolution of ectomycorrhizal fungal genome.</title>
        <authorList>
            <person name="Kobayashi Y."/>
            <person name="Shibata T."/>
            <person name="Hirakawa H."/>
            <person name="Shigenobu S."/>
            <person name="Nishiyama T."/>
            <person name="Yamada A."/>
            <person name="Hasebe M."/>
            <person name="Kawaguchi M."/>
        </authorList>
    </citation>
    <scope>NUCLEOTIDE SEQUENCE</scope>
    <source>
        <strain evidence="2">AT787</strain>
    </source>
</reference>
<evidence type="ECO:0000313" key="2">
    <source>
        <dbReference type="EMBL" id="GLB38161.1"/>
    </source>
</evidence>
<dbReference type="Proteomes" id="UP001063166">
    <property type="component" value="Unassembled WGS sequence"/>
</dbReference>
<name>A0A9P3PMR9_LYOSH</name>
<keyword evidence="3" id="KW-1185">Reference proteome</keyword>
<organism evidence="2 3">
    <name type="scientific">Lyophyllum shimeji</name>
    <name type="common">Hon-shimeji</name>
    <name type="synonym">Tricholoma shimeji</name>
    <dbReference type="NCBI Taxonomy" id="47721"/>
    <lineage>
        <taxon>Eukaryota</taxon>
        <taxon>Fungi</taxon>
        <taxon>Dikarya</taxon>
        <taxon>Basidiomycota</taxon>
        <taxon>Agaricomycotina</taxon>
        <taxon>Agaricomycetes</taxon>
        <taxon>Agaricomycetidae</taxon>
        <taxon>Agaricales</taxon>
        <taxon>Tricholomatineae</taxon>
        <taxon>Lyophyllaceae</taxon>
        <taxon>Lyophyllum</taxon>
    </lineage>
</organism>
<evidence type="ECO:0000256" key="1">
    <source>
        <dbReference type="SAM" id="MobiDB-lite"/>
    </source>
</evidence>
<comment type="caution">
    <text evidence="2">The sequence shown here is derived from an EMBL/GenBank/DDBJ whole genome shotgun (WGS) entry which is preliminary data.</text>
</comment>
<dbReference type="EMBL" id="BRPK01000005">
    <property type="protein sequence ID" value="GLB38161.1"/>
    <property type="molecule type" value="Genomic_DNA"/>
</dbReference>
<dbReference type="AlphaFoldDB" id="A0A9P3PMR9"/>
<proteinExistence type="predicted"/>
<evidence type="ECO:0000313" key="3">
    <source>
        <dbReference type="Proteomes" id="UP001063166"/>
    </source>
</evidence>
<protein>
    <submittedName>
        <fullName evidence="2">Uncharacterized protein</fullName>
    </submittedName>
</protein>
<dbReference type="OrthoDB" id="3071225at2759"/>
<accession>A0A9P3PMR9</accession>
<gene>
    <name evidence="2" type="ORF">LshimejAT787_0500260</name>
</gene>